<proteinExistence type="predicted"/>
<reference evidence="1 2" key="1">
    <citation type="submission" date="2018-03" db="EMBL/GenBank/DDBJ databases">
        <title>Genomic Encyclopedia of Archaeal and Bacterial Type Strains, Phase II (KMG-II): from individual species to whole genera.</title>
        <authorList>
            <person name="Goeker M."/>
        </authorList>
    </citation>
    <scope>NUCLEOTIDE SEQUENCE [LARGE SCALE GENOMIC DNA]</scope>
    <source>
        <strain evidence="1 2">DSM 45601</strain>
    </source>
</reference>
<organism evidence="1 2">
    <name type="scientific">Allonocardiopsis opalescens</name>
    <dbReference type="NCBI Taxonomy" id="1144618"/>
    <lineage>
        <taxon>Bacteria</taxon>
        <taxon>Bacillati</taxon>
        <taxon>Actinomycetota</taxon>
        <taxon>Actinomycetes</taxon>
        <taxon>Streptosporangiales</taxon>
        <taxon>Allonocardiopsis</taxon>
    </lineage>
</organism>
<sequence>MPRSHAENRPYVVPGSLRELTGPVSDVELPNRLDRAPDLRYDLAVPEQRNAMYERVIRESGTVRDLRRYINSETLVRIWPELVLPRQVRRLWEFQLAEPRAVV</sequence>
<accession>A0A2T0Q022</accession>
<evidence type="ECO:0000313" key="1">
    <source>
        <dbReference type="EMBL" id="PRX97137.1"/>
    </source>
</evidence>
<name>A0A2T0Q022_9ACTN</name>
<dbReference type="Proteomes" id="UP000237846">
    <property type="component" value="Unassembled WGS sequence"/>
</dbReference>
<keyword evidence="2" id="KW-1185">Reference proteome</keyword>
<dbReference type="RefSeq" id="WP_211302991.1">
    <property type="nucleotide sequence ID" value="NZ_PVZC01000006.1"/>
</dbReference>
<evidence type="ECO:0000313" key="2">
    <source>
        <dbReference type="Proteomes" id="UP000237846"/>
    </source>
</evidence>
<comment type="caution">
    <text evidence="1">The sequence shown here is derived from an EMBL/GenBank/DDBJ whole genome shotgun (WGS) entry which is preliminary data.</text>
</comment>
<gene>
    <name evidence="1" type="ORF">CLV72_106173</name>
</gene>
<dbReference type="AlphaFoldDB" id="A0A2T0Q022"/>
<protein>
    <submittedName>
        <fullName evidence="1">Uncharacterized protein</fullName>
    </submittedName>
</protein>
<dbReference type="EMBL" id="PVZC01000006">
    <property type="protein sequence ID" value="PRX97137.1"/>
    <property type="molecule type" value="Genomic_DNA"/>
</dbReference>